<evidence type="ECO:0000313" key="6">
    <source>
        <dbReference type="EMBL" id="MET4632326.1"/>
    </source>
</evidence>
<dbReference type="Gene3D" id="1.10.10.10">
    <property type="entry name" value="Winged helix-like DNA-binding domain superfamily/Winged helix DNA-binding domain"/>
    <property type="match status" value="1"/>
</dbReference>
<dbReference type="Pfam" id="PF00126">
    <property type="entry name" value="HTH_1"/>
    <property type="match status" value="1"/>
</dbReference>
<dbReference type="PANTHER" id="PTHR30126">
    <property type="entry name" value="HTH-TYPE TRANSCRIPTIONAL REGULATOR"/>
    <property type="match status" value="1"/>
</dbReference>
<reference evidence="6 7" key="1">
    <citation type="submission" date="2024-06" db="EMBL/GenBank/DDBJ databases">
        <title>Sorghum-associated microbial communities from plants grown in Nebraska, USA.</title>
        <authorList>
            <person name="Schachtman D."/>
        </authorList>
    </citation>
    <scope>NUCLEOTIDE SEQUENCE [LARGE SCALE GENOMIC DNA]</scope>
    <source>
        <strain evidence="6 7">3207</strain>
    </source>
</reference>
<dbReference type="Proteomes" id="UP001549321">
    <property type="component" value="Unassembled WGS sequence"/>
</dbReference>
<comment type="similarity">
    <text evidence="1">Belongs to the LysR transcriptional regulatory family.</text>
</comment>
<dbReference type="InterPro" id="IPR036390">
    <property type="entry name" value="WH_DNA-bd_sf"/>
</dbReference>
<dbReference type="RefSeq" id="WP_354548113.1">
    <property type="nucleotide sequence ID" value="NZ_JBEPSM010000001.1"/>
</dbReference>
<organism evidence="6 7">
    <name type="scientific">Kaistia defluvii</name>
    <dbReference type="NCBI Taxonomy" id="410841"/>
    <lineage>
        <taxon>Bacteria</taxon>
        <taxon>Pseudomonadati</taxon>
        <taxon>Pseudomonadota</taxon>
        <taxon>Alphaproteobacteria</taxon>
        <taxon>Hyphomicrobiales</taxon>
        <taxon>Kaistiaceae</taxon>
        <taxon>Kaistia</taxon>
    </lineage>
</organism>
<keyword evidence="3 6" id="KW-0238">DNA-binding</keyword>
<evidence type="ECO:0000259" key="5">
    <source>
        <dbReference type="PROSITE" id="PS50931"/>
    </source>
</evidence>
<protein>
    <submittedName>
        <fullName evidence="6">DNA-binding transcriptional LysR family regulator</fullName>
    </submittedName>
</protein>
<dbReference type="SUPFAM" id="SSF53850">
    <property type="entry name" value="Periplasmic binding protein-like II"/>
    <property type="match status" value="1"/>
</dbReference>
<sequence length="293" mass="32014">MTFSSDSISLFLAVIDHGSFSAAARALRRVPSAVSMGIGHLEAELGYALFERRARQVFPTAAAQALLPQARLIAEQLKQIDAHAAGLSEGLETRLSIGIGAEIDSARLMQAISAVARHYPLLAIEVVAAPHDDIIRQMRRAEIDLCVAYGELETSLQEDFQFVGTETLVAVVSAHHESELLAAETLRLDDLFQHRQIVIASRELPLSNFRQLIAPTFWRTDNLATAVNMVKSGLGWANLPLAIAEPLRRDGSVRILPFSNVTNGLKLPLYARWMKQNPPGKAGQELLSLLKPG</sequence>
<dbReference type="PANTHER" id="PTHR30126:SF91">
    <property type="entry name" value="LYSR FAMILY TRANSCRIPTIONAL REGULATOR"/>
    <property type="match status" value="1"/>
</dbReference>
<dbReference type="InterPro" id="IPR000847">
    <property type="entry name" value="LysR_HTH_N"/>
</dbReference>
<accession>A0ABV2QU46</accession>
<dbReference type="InterPro" id="IPR036388">
    <property type="entry name" value="WH-like_DNA-bd_sf"/>
</dbReference>
<dbReference type="CDD" id="cd05466">
    <property type="entry name" value="PBP2_LTTR_substrate"/>
    <property type="match status" value="1"/>
</dbReference>
<evidence type="ECO:0000256" key="1">
    <source>
        <dbReference type="ARBA" id="ARBA00009437"/>
    </source>
</evidence>
<dbReference type="Pfam" id="PF03466">
    <property type="entry name" value="LysR_substrate"/>
    <property type="match status" value="1"/>
</dbReference>
<evidence type="ECO:0000313" key="7">
    <source>
        <dbReference type="Proteomes" id="UP001549321"/>
    </source>
</evidence>
<dbReference type="PROSITE" id="PS50931">
    <property type="entry name" value="HTH_LYSR"/>
    <property type="match status" value="1"/>
</dbReference>
<evidence type="ECO:0000256" key="2">
    <source>
        <dbReference type="ARBA" id="ARBA00023015"/>
    </source>
</evidence>
<name>A0ABV2QU46_9HYPH</name>
<dbReference type="GO" id="GO:0003677">
    <property type="term" value="F:DNA binding"/>
    <property type="evidence" value="ECO:0007669"/>
    <property type="project" value="UniProtKB-KW"/>
</dbReference>
<dbReference type="SUPFAM" id="SSF46785">
    <property type="entry name" value="Winged helix' DNA-binding domain"/>
    <property type="match status" value="1"/>
</dbReference>
<feature type="domain" description="HTH lysR-type" evidence="5">
    <location>
        <begin position="1"/>
        <end position="60"/>
    </location>
</feature>
<dbReference type="EMBL" id="JBEPSM010000001">
    <property type="protein sequence ID" value="MET4632326.1"/>
    <property type="molecule type" value="Genomic_DNA"/>
</dbReference>
<proteinExistence type="inferred from homology"/>
<dbReference type="InterPro" id="IPR005119">
    <property type="entry name" value="LysR_subst-bd"/>
</dbReference>
<keyword evidence="4" id="KW-0804">Transcription</keyword>
<dbReference type="Gene3D" id="3.40.190.290">
    <property type="match status" value="1"/>
</dbReference>
<keyword evidence="7" id="KW-1185">Reference proteome</keyword>
<evidence type="ECO:0000256" key="3">
    <source>
        <dbReference type="ARBA" id="ARBA00023125"/>
    </source>
</evidence>
<keyword evidence="2" id="KW-0805">Transcription regulation</keyword>
<gene>
    <name evidence="6" type="ORF">ABIE08_000239</name>
</gene>
<comment type="caution">
    <text evidence="6">The sequence shown here is derived from an EMBL/GenBank/DDBJ whole genome shotgun (WGS) entry which is preliminary data.</text>
</comment>
<evidence type="ECO:0000256" key="4">
    <source>
        <dbReference type="ARBA" id="ARBA00023163"/>
    </source>
</evidence>